<feature type="domain" description="6-phosphogluconate dehydrogenase NADP-binding" evidence="2">
    <location>
        <begin position="4"/>
        <end position="71"/>
    </location>
</feature>
<dbReference type="RefSeq" id="WP_213164050.1">
    <property type="nucleotide sequence ID" value="NZ_CP058214.1"/>
</dbReference>
<evidence type="ECO:0000256" key="1">
    <source>
        <dbReference type="ARBA" id="ARBA00023002"/>
    </source>
</evidence>
<keyword evidence="1" id="KW-0560">Oxidoreductase</keyword>
<organism evidence="4 5">
    <name type="scientific">Kaustia mangrovi</name>
    <dbReference type="NCBI Taxonomy" id="2593653"/>
    <lineage>
        <taxon>Bacteria</taxon>
        <taxon>Pseudomonadati</taxon>
        <taxon>Pseudomonadota</taxon>
        <taxon>Alphaproteobacteria</taxon>
        <taxon>Hyphomicrobiales</taxon>
        <taxon>Parvibaculaceae</taxon>
        <taxon>Kaustia</taxon>
    </lineage>
</organism>
<dbReference type="InterPro" id="IPR050812">
    <property type="entry name" value="Preph/Arog_dehydrog"/>
</dbReference>
<dbReference type="Pfam" id="PF03446">
    <property type="entry name" value="NAD_binding_2"/>
    <property type="match status" value="1"/>
</dbReference>
<sequence>MTRIALLGAGGKMGLRLARNLADEPYEVDHVEISQAGRERLADALGVTCADPDEALARADVVLMAVPDAAIGKIARGFVDKIPGGCAVIMLDAAAPHAGELPERADITYFVTHPCHPPIFNEETRMEAKTDYFGGEHARQHIVCALMQGPEEHYAPCEAIARAIYKPVMRSHRVSVEQMAILEPALSETVAATLVTALREATDEAARRGVPHQAAMDFMLGHLNVELAILFEAFPGQFSDGALLAIENAKAEIFRDGWLDRVFAPEAVMRSVKGICNAAPKG</sequence>
<dbReference type="Pfam" id="PF16896">
    <property type="entry name" value="PGDH_C"/>
    <property type="match status" value="1"/>
</dbReference>
<dbReference type="InterPro" id="IPR031663">
    <property type="entry name" value="PGDH_C"/>
</dbReference>
<reference evidence="4 5" key="1">
    <citation type="submission" date="2020-06" db="EMBL/GenBank/DDBJ databases">
        <title>Genome sequence of 2 isolates from Red Sea Mangroves.</title>
        <authorList>
            <person name="Sefrji F."/>
            <person name="Michoud G."/>
            <person name="Merlino G."/>
            <person name="Daffonchio D."/>
        </authorList>
    </citation>
    <scope>NUCLEOTIDE SEQUENCE [LARGE SCALE GENOMIC DNA]</scope>
    <source>
        <strain evidence="4 5">R1DC25</strain>
    </source>
</reference>
<accession>A0A7S8C3R3</accession>
<proteinExistence type="predicted"/>
<dbReference type="GO" id="GO:0006571">
    <property type="term" value="P:tyrosine biosynthetic process"/>
    <property type="evidence" value="ECO:0007669"/>
    <property type="project" value="TreeGrafter"/>
</dbReference>
<dbReference type="AlphaFoldDB" id="A0A7S8C3R3"/>
<evidence type="ECO:0000259" key="2">
    <source>
        <dbReference type="Pfam" id="PF03446"/>
    </source>
</evidence>
<dbReference type="PANTHER" id="PTHR21363:SF0">
    <property type="entry name" value="PREPHENATE DEHYDROGENASE [NADP(+)]"/>
    <property type="match status" value="1"/>
</dbReference>
<evidence type="ECO:0000313" key="4">
    <source>
        <dbReference type="EMBL" id="QPC42815.1"/>
    </source>
</evidence>
<evidence type="ECO:0000259" key="3">
    <source>
        <dbReference type="Pfam" id="PF16896"/>
    </source>
</evidence>
<evidence type="ECO:0000313" key="5">
    <source>
        <dbReference type="Proteomes" id="UP000593594"/>
    </source>
</evidence>
<protein>
    <submittedName>
        <fullName evidence="4">NAD(P)-binding domain-containing protein</fullName>
    </submittedName>
</protein>
<dbReference type="GO" id="GO:0008977">
    <property type="term" value="F:prephenate dehydrogenase (NAD+) activity"/>
    <property type="evidence" value="ECO:0007669"/>
    <property type="project" value="TreeGrafter"/>
</dbReference>
<dbReference type="GO" id="GO:0070403">
    <property type="term" value="F:NAD+ binding"/>
    <property type="evidence" value="ECO:0007669"/>
    <property type="project" value="TreeGrafter"/>
</dbReference>
<dbReference type="PANTHER" id="PTHR21363">
    <property type="entry name" value="PREPHENATE DEHYDROGENASE"/>
    <property type="match status" value="1"/>
</dbReference>
<dbReference type="Gene3D" id="3.40.50.720">
    <property type="entry name" value="NAD(P)-binding Rossmann-like Domain"/>
    <property type="match status" value="1"/>
</dbReference>
<keyword evidence="5" id="KW-1185">Reference proteome</keyword>
<dbReference type="InterPro" id="IPR037161">
    <property type="entry name" value="Semialdehyde_DH-like_C"/>
</dbReference>
<dbReference type="GO" id="GO:0050661">
    <property type="term" value="F:NADP binding"/>
    <property type="evidence" value="ECO:0007669"/>
    <property type="project" value="InterPro"/>
</dbReference>
<name>A0A7S8C3R3_9HYPH</name>
<dbReference type="Proteomes" id="UP000593594">
    <property type="component" value="Chromosome"/>
</dbReference>
<dbReference type="InterPro" id="IPR036291">
    <property type="entry name" value="NAD(P)-bd_dom_sf"/>
</dbReference>
<gene>
    <name evidence="4" type="ORF">HW532_08970</name>
</gene>
<dbReference type="Gene3D" id="1.10.3640.10">
    <property type="entry name" value="Semialdehyde dehydrogenase-like, C-terminal"/>
    <property type="match status" value="1"/>
</dbReference>
<dbReference type="SUPFAM" id="SSF51735">
    <property type="entry name" value="NAD(P)-binding Rossmann-fold domains"/>
    <property type="match status" value="1"/>
</dbReference>
<dbReference type="EMBL" id="CP058214">
    <property type="protein sequence ID" value="QPC42815.1"/>
    <property type="molecule type" value="Genomic_DNA"/>
</dbReference>
<dbReference type="KEGG" id="kmn:HW532_08970"/>
<dbReference type="InterPro" id="IPR006115">
    <property type="entry name" value="6PGDH_NADP-bd"/>
</dbReference>
<feature type="domain" description="Phosphogluconate dehydrogenase (decarboxylating) C-terminal" evidence="3">
    <location>
        <begin position="121"/>
        <end position="275"/>
    </location>
</feature>